<comment type="similarity">
    <text evidence="1 3">Belongs to the DapA family.</text>
</comment>
<dbReference type="EMBL" id="CP019980">
    <property type="protein sequence ID" value="AVK96997.1"/>
    <property type="molecule type" value="Genomic_DNA"/>
</dbReference>
<feature type="active site" description="Schiff-base intermediate with substrate" evidence="4">
    <location>
        <position position="162"/>
    </location>
</feature>
<dbReference type="PANTHER" id="PTHR12128:SF66">
    <property type="entry name" value="4-HYDROXY-2-OXOGLUTARATE ALDOLASE, MITOCHONDRIAL"/>
    <property type="match status" value="1"/>
</dbReference>
<dbReference type="EC" id="4.3.3.7" evidence="7"/>
<evidence type="ECO:0000256" key="1">
    <source>
        <dbReference type="ARBA" id="ARBA00007592"/>
    </source>
</evidence>
<evidence type="ECO:0000313" key="9">
    <source>
        <dbReference type="Proteomes" id="UP000255295"/>
    </source>
</evidence>
<dbReference type="GO" id="GO:0008840">
    <property type="term" value="F:4-hydroxy-tetrahydrodipicolinate synthase activity"/>
    <property type="evidence" value="ECO:0007669"/>
    <property type="project" value="UniProtKB-EC"/>
</dbReference>
<gene>
    <name evidence="7" type="primary">dapA_2</name>
    <name evidence="6" type="ORF">LS41612_12345</name>
    <name evidence="7" type="ORF">NCTC10338_02243</name>
</gene>
<dbReference type="AlphaFoldDB" id="A0A2S0K0W3"/>
<reference evidence="6 8" key="1">
    <citation type="submission" date="2017-03" db="EMBL/GenBank/DDBJ databases">
        <title>The whole genome sequencing and assembly of Lysinibacillus sphaericus DSM 28T strain.</title>
        <authorList>
            <person name="Lee Y.-J."/>
            <person name="Yi H."/>
            <person name="Bahn Y.-S."/>
            <person name="Kim J.F."/>
            <person name="Lee D.-W."/>
        </authorList>
    </citation>
    <scope>NUCLEOTIDE SEQUENCE [LARGE SCALE GENOMIC DNA]</scope>
    <source>
        <strain evidence="6 8">DSM 28</strain>
    </source>
</reference>
<proteinExistence type="inferred from homology"/>
<evidence type="ECO:0000256" key="2">
    <source>
        <dbReference type="ARBA" id="ARBA00023239"/>
    </source>
</evidence>
<dbReference type="PRINTS" id="PR00146">
    <property type="entry name" value="DHPICSNTHASE"/>
</dbReference>
<evidence type="ECO:0000313" key="8">
    <source>
        <dbReference type="Proteomes" id="UP000238825"/>
    </source>
</evidence>
<dbReference type="Gene3D" id="3.20.20.70">
    <property type="entry name" value="Aldolase class I"/>
    <property type="match status" value="1"/>
</dbReference>
<dbReference type="CDD" id="cd00408">
    <property type="entry name" value="DHDPS-like"/>
    <property type="match status" value="1"/>
</dbReference>
<dbReference type="PIRSF" id="PIRSF001365">
    <property type="entry name" value="DHDPS"/>
    <property type="match status" value="1"/>
</dbReference>
<dbReference type="InterPro" id="IPR013785">
    <property type="entry name" value="Aldolase_TIM"/>
</dbReference>
<evidence type="ECO:0000256" key="3">
    <source>
        <dbReference type="PIRNR" id="PIRNR001365"/>
    </source>
</evidence>
<sequence>MKNLNVAIPTPFHDDESLYLEGFNPIVEHLKNNGIESLLVSGSTGEQNSMSIDERLQIIDYFNKQNFQNIELMFGVSGARTRDAIKLIQALEKSVFDAILVQFPLYIQPSQKQAIAYVNELLTHTTKKVVLYNNPARTGFNLSVESLDELVSQQHPNLIGLKEEYNVKRHKNTQLPDDFIMFAGGDVDLIEKILGGCNGLSSMVGNVYPKEIKQILNDLLMKKPVDVHKINQLIDEVTHYQAIINIKEHYNSLGIKVGPCRSPIN</sequence>
<dbReference type="Pfam" id="PF00701">
    <property type="entry name" value="DHDPS"/>
    <property type="match status" value="1"/>
</dbReference>
<name>A0A2S0K0W3_LYSSH</name>
<organism evidence="6 8">
    <name type="scientific">Lysinibacillus sphaericus</name>
    <name type="common">Bacillus sphaericus</name>
    <dbReference type="NCBI Taxonomy" id="1421"/>
    <lineage>
        <taxon>Bacteria</taxon>
        <taxon>Bacillati</taxon>
        <taxon>Bacillota</taxon>
        <taxon>Bacilli</taxon>
        <taxon>Bacillales</taxon>
        <taxon>Bacillaceae</taxon>
        <taxon>Lysinibacillus</taxon>
    </lineage>
</organism>
<dbReference type="SUPFAM" id="SSF51569">
    <property type="entry name" value="Aldolase"/>
    <property type="match status" value="1"/>
</dbReference>
<evidence type="ECO:0000256" key="5">
    <source>
        <dbReference type="PIRSR" id="PIRSR001365-2"/>
    </source>
</evidence>
<dbReference type="GeneID" id="48276990"/>
<feature type="binding site" evidence="5">
    <location>
        <position position="44"/>
    </location>
    <ligand>
        <name>pyruvate</name>
        <dbReference type="ChEBI" id="CHEBI:15361"/>
    </ligand>
</feature>
<dbReference type="EMBL" id="UFSZ01000001">
    <property type="protein sequence ID" value="SUV17153.1"/>
    <property type="molecule type" value="Genomic_DNA"/>
</dbReference>
<dbReference type="RefSeq" id="WP_024361752.1">
    <property type="nucleotide sequence ID" value="NZ_BJNS01000007.1"/>
</dbReference>
<dbReference type="PANTHER" id="PTHR12128">
    <property type="entry name" value="DIHYDRODIPICOLINATE SYNTHASE"/>
    <property type="match status" value="1"/>
</dbReference>
<evidence type="ECO:0000256" key="4">
    <source>
        <dbReference type="PIRSR" id="PIRSR001365-1"/>
    </source>
</evidence>
<protein>
    <submittedName>
        <fullName evidence="6">Dihydrodipicolinate synthase family protein</fullName>
        <ecNumber evidence="7">4.3.3.7</ecNumber>
    </submittedName>
</protein>
<evidence type="ECO:0000313" key="6">
    <source>
        <dbReference type="EMBL" id="AVK96997.1"/>
    </source>
</evidence>
<accession>A0A2S0K0W3</accession>
<dbReference type="Proteomes" id="UP000255295">
    <property type="component" value="Unassembled WGS sequence"/>
</dbReference>
<feature type="active site" description="Proton donor/acceptor" evidence="4">
    <location>
        <position position="132"/>
    </location>
</feature>
<evidence type="ECO:0000313" key="7">
    <source>
        <dbReference type="EMBL" id="SUV17153.1"/>
    </source>
</evidence>
<dbReference type="Proteomes" id="UP000238825">
    <property type="component" value="Chromosome"/>
</dbReference>
<dbReference type="InterPro" id="IPR002220">
    <property type="entry name" value="DapA-like"/>
</dbReference>
<dbReference type="SMART" id="SM01130">
    <property type="entry name" value="DHDPS"/>
    <property type="match status" value="1"/>
</dbReference>
<keyword evidence="2 3" id="KW-0456">Lyase</keyword>
<reference evidence="7 9" key="2">
    <citation type="submission" date="2018-06" db="EMBL/GenBank/DDBJ databases">
        <authorList>
            <consortium name="Pathogen Informatics"/>
            <person name="Doyle S."/>
        </authorList>
    </citation>
    <scope>NUCLEOTIDE SEQUENCE [LARGE SCALE GENOMIC DNA]</scope>
    <source>
        <strain evidence="7 9">NCTC10338</strain>
    </source>
</reference>